<dbReference type="RefSeq" id="XP_011779326.1">
    <property type="nucleotide sequence ID" value="XM_011781024.1"/>
</dbReference>
<dbReference type="GeneID" id="23867006"/>
<accession>D0A5W1</accession>
<dbReference type="EMBL" id="FN554974">
    <property type="protein sequence ID" value="CBH17062.1"/>
    <property type="molecule type" value="Genomic_DNA"/>
</dbReference>
<evidence type="ECO:0000313" key="3">
    <source>
        <dbReference type="Proteomes" id="UP000002316"/>
    </source>
</evidence>
<feature type="transmembrane region" description="Helical" evidence="1">
    <location>
        <begin position="65"/>
        <end position="85"/>
    </location>
</feature>
<dbReference type="AlphaFoldDB" id="D0A5W1"/>
<protein>
    <submittedName>
        <fullName evidence="2">Uncharacterized protein</fullName>
    </submittedName>
</protein>
<evidence type="ECO:0000256" key="1">
    <source>
        <dbReference type="SAM" id="Phobius"/>
    </source>
</evidence>
<reference evidence="3" key="1">
    <citation type="journal article" date="2010" name="PLoS Negl. Trop. Dis.">
        <title>The genome sequence of Trypanosoma brucei gambiense, causative agent of chronic human african trypanosomiasis.</title>
        <authorList>
            <person name="Jackson A.P."/>
            <person name="Sanders M."/>
            <person name="Berry A."/>
            <person name="McQuillan J."/>
            <person name="Aslett M.A."/>
            <person name="Quail M.A."/>
            <person name="Chukualim B."/>
            <person name="Capewell P."/>
            <person name="MacLeod A."/>
            <person name="Melville S.E."/>
            <person name="Gibson W."/>
            <person name="Barry J.D."/>
            <person name="Berriman M."/>
            <person name="Hertz-Fowler C."/>
        </authorList>
    </citation>
    <scope>NUCLEOTIDE SEQUENCE [LARGE SCALE GENOMIC DNA]</scope>
    <source>
        <strain evidence="3">MHOM/CI/86/DAL972</strain>
    </source>
</reference>
<keyword evidence="1" id="KW-1133">Transmembrane helix</keyword>
<organism evidence="2 3">
    <name type="scientific">Trypanosoma brucei gambiense (strain MHOM/CI/86/DAL972)</name>
    <dbReference type="NCBI Taxonomy" id="679716"/>
    <lineage>
        <taxon>Eukaryota</taxon>
        <taxon>Discoba</taxon>
        <taxon>Euglenozoa</taxon>
        <taxon>Kinetoplastea</taxon>
        <taxon>Metakinetoplastina</taxon>
        <taxon>Trypanosomatida</taxon>
        <taxon>Trypanosomatidae</taxon>
        <taxon>Trypanosoma</taxon>
    </lineage>
</organism>
<proteinExistence type="predicted"/>
<keyword evidence="1" id="KW-0812">Transmembrane</keyword>
<dbReference type="Proteomes" id="UP000002316">
    <property type="component" value="Chromosome 11"/>
</dbReference>
<gene>
    <name evidence="2" type="ORF">TbgDal_XI1790</name>
</gene>
<name>D0A5W1_TRYB9</name>
<dbReference type="KEGG" id="tbg:TbgDal_XI1790"/>
<keyword evidence="1" id="KW-0472">Membrane</keyword>
<sequence length="105" mass="11811">MGQLTQQHNALLLLFSPALFPRCFFVSLAKYRSHADLFAVFKAMASPLCAPLWRRVRCIQHNSFFFLRGSLLAASSCSTLISIFFSRVLPPLCGFYLCLCCCVLP</sequence>
<evidence type="ECO:0000313" key="2">
    <source>
        <dbReference type="EMBL" id="CBH17062.1"/>
    </source>
</evidence>